<organism evidence="3 4">
    <name type="scientific">Parvularcula lutaonensis</name>
    <dbReference type="NCBI Taxonomy" id="491923"/>
    <lineage>
        <taxon>Bacteria</taxon>
        <taxon>Pseudomonadati</taxon>
        <taxon>Pseudomonadota</taxon>
        <taxon>Alphaproteobacteria</taxon>
        <taxon>Parvularculales</taxon>
        <taxon>Parvularculaceae</taxon>
        <taxon>Parvularcula</taxon>
    </lineage>
</organism>
<feature type="transmembrane region" description="Helical" evidence="2">
    <location>
        <begin position="47"/>
        <end position="68"/>
    </location>
</feature>
<keyword evidence="2" id="KW-0812">Transmembrane</keyword>
<feature type="region of interest" description="Disordered" evidence="1">
    <location>
        <begin position="1"/>
        <end position="36"/>
    </location>
</feature>
<comment type="caution">
    <text evidence="3">The sequence shown here is derived from an EMBL/GenBank/DDBJ whole genome shotgun (WGS) entry which is preliminary data.</text>
</comment>
<dbReference type="InterPro" id="IPR032820">
    <property type="entry name" value="ATPase_put"/>
</dbReference>
<feature type="transmembrane region" description="Helical" evidence="2">
    <location>
        <begin position="74"/>
        <end position="92"/>
    </location>
</feature>
<dbReference type="EMBL" id="JBHRVA010000003">
    <property type="protein sequence ID" value="MFC3303077.1"/>
    <property type="molecule type" value="Genomic_DNA"/>
</dbReference>
<reference evidence="4" key="1">
    <citation type="journal article" date="2019" name="Int. J. Syst. Evol. Microbiol.">
        <title>The Global Catalogue of Microorganisms (GCM) 10K type strain sequencing project: providing services to taxonomists for standard genome sequencing and annotation.</title>
        <authorList>
            <consortium name="The Broad Institute Genomics Platform"/>
            <consortium name="The Broad Institute Genome Sequencing Center for Infectious Disease"/>
            <person name="Wu L."/>
            <person name="Ma J."/>
        </authorList>
    </citation>
    <scope>NUCLEOTIDE SEQUENCE [LARGE SCALE GENOMIC DNA]</scope>
    <source>
        <strain evidence="4">KCTC 22245</strain>
    </source>
</reference>
<dbReference type="Proteomes" id="UP001595607">
    <property type="component" value="Unassembled WGS sequence"/>
</dbReference>
<evidence type="ECO:0000256" key="2">
    <source>
        <dbReference type="SAM" id="Phobius"/>
    </source>
</evidence>
<evidence type="ECO:0000256" key="1">
    <source>
        <dbReference type="SAM" id="MobiDB-lite"/>
    </source>
</evidence>
<evidence type="ECO:0000313" key="3">
    <source>
        <dbReference type="EMBL" id="MFC3303077.1"/>
    </source>
</evidence>
<name>A0ABV7ME61_9PROT</name>
<dbReference type="Pfam" id="PF09527">
    <property type="entry name" value="ATPase_gene1"/>
    <property type="match status" value="1"/>
</dbReference>
<keyword evidence="2" id="KW-0472">Membrane</keyword>
<dbReference type="RefSeq" id="WP_189575264.1">
    <property type="nucleotide sequence ID" value="NZ_BMXU01000002.1"/>
</dbReference>
<feature type="compositionally biased region" description="Basic and acidic residues" evidence="1">
    <location>
        <begin position="1"/>
        <end position="34"/>
    </location>
</feature>
<protein>
    <submittedName>
        <fullName evidence="3">AtpZ/AtpI family protein</fullName>
    </submittedName>
</protein>
<keyword evidence="4" id="KW-1185">Reference proteome</keyword>
<sequence length="109" mass="11348">MSDDDPNRRSDLQDFGDRLAKARGEEPGAKDEASRSIGASAGDGLRVAIEFVVSVLVGSGLGFAIGGWFGQPVVGLLIGMPIGFAAGLRTVYRSMTAATEEEDDKSGND</sequence>
<accession>A0ABV7ME61</accession>
<evidence type="ECO:0000313" key="4">
    <source>
        <dbReference type="Proteomes" id="UP001595607"/>
    </source>
</evidence>
<keyword evidence="2" id="KW-1133">Transmembrane helix</keyword>
<proteinExistence type="predicted"/>
<gene>
    <name evidence="3" type="ORF">ACFONP_10070</name>
</gene>